<name>A0A6B0RH56_9CETA</name>
<dbReference type="AlphaFoldDB" id="A0A6B0RH56"/>
<keyword evidence="3" id="KW-1185">Reference proteome</keyword>
<dbReference type="PANTHER" id="PTHR16065">
    <property type="entry name" value="COILED-COIL DOMAIN CONTAINING 198"/>
    <property type="match status" value="1"/>
</dbReference>
<feature type="region of interest" description="Disordered" evidence="1">
    <location>
        <begin position="263"/>
        <end position="282"/>
    </location>
</feature>
<reference evidence="2" key="1">
    <citation type="submission" date="2019-10" db="EMBL/GenBank/DDBJ databases">
        <title>The sequence and de novo assembly of the wild yak genome.</title>
        <authorList>
            <person name="Liu Y."/>
        </authorList>
    </citation>
    <scope>NUCLEOTIDE SEQUENCE [LARGE SCALE GENOMIC DNA]</scope>
    <source>
        <strain evidence="2">WY2019</strain>
    </source>
</reference>
<organism evidence="2 3">
    <name type="scientific">Bos mutus</name>
    <name type="common">wild yak</name>
    <dbReference type="NCBI Taxonomy" id="72004"/>
    <lineage>
        <taxon>Eukaryota</taxon>
        <taxon>Metazoa</taxon>
        <taxon>Chordata</taxon>
        <taxon>Craniata</taxon>
        <taxon>Vertebrata</taxon>
        <taxon>Euteleostomi</taxon>
        <taxon>Mammalia</taxon>
        <taxon>Eutheria</taxon>
        <taxon>Laurasiatheria</taxon>
        <taxon>Artiodactyla</taxon>
        <taxon>Ruminantia</taxon>
        <taxon>Pecora</taxon>
        <taxon>Bovidae</taxon>
        <taxon>Bovinae</taxon>
        <taxon>Bos</taxon>
    </lineage>
</organism>
<gene>
    <name evidence="2" type="ORF">E5288_WYG001592</name>
</gene>
<comment type="caution">
    <text evidence="2">The sequence shown here is derived from an EMBL/GenBank/DDBJ whole genome shotgun (WGS) entry which is preliminary data.</text>
</comment>
<accession>A0A6B0RH56</accession>
<feature type="compositionally biased region" description="Basic residues" evidence="1">
    <location>
        <begin position="272"/>
        <end position="282"/>
    </location>
</feature>
<evidence type="ECO:0000313" key="2">
    <source>
        <dbReference type="EMBL" id="MXQ87354.1"/>
    </source>
</evidence>
<dbReference type="Proteomes" id="UP000322234">
    <property type="component" value="Unassembled WGS sequence"/>
</dbReference>
<evidence type="ECO:0000256" key="1">
    <source>
        <dbReference type="SAM" id="MobiDB-lite"/>
    </source>
</evidence>
<proteinExistence type="predicted"/>
<dbReference type="EMBL" id="VBQZ03000037">
    <property type="protein sequence ID" value="MXQ87354.1"/>
    <property type="molecule type" value="Genomic_DNA"/>
</dbReference>
<dbReference type="InterPro" id="IPR029235">
    <property type="entry name" value="FAME"/>
</dbReference>
<dbReference type="PANTHER" id="PTHR16065:SF2">
    <property type="entry name" value="COILED-COIL DOMAIN CONTAINING 198"/>
    <property type="match status" value="1"/>
</dbReference>
<evidence type="ECO:0000313" key="3">
    <source>
        <dbReference type="Proteomes" id="UP000322234"/>
    </source>
</evidence>
<feature type="region of interest" description="Disordered" evidence="1">
    <location>
        <begin position="349"/>
        <end position="369"/>
    </location>
</feature>
<dbReference type="Pfam" id="PF15398">
    <property type="entry name" value="DUF4619"/>
    <property type="match status" value="1"/>
</dbReference>
<sequence length="385" mass="45093">MGLKPGKRNLSVSEIKNELEVRGVRRSWIQIAAQVARLPNCARSLCPSNPTRLFVKANPIIAVWFHFFKVEGPMNFLPGPRCQGTAAAVQENDRNNRHRSWRVTKVVPLQNKEEETPLAGPVDFAFTQNLEENSLYSFARLQDRNKALEGQLPPLRETWYGRYSEGPRAMYFDFPLEQQETSIIKRHPPRRLQKLEPIDLPQVITSERLLNQQEARRTHKAKQELEKKMQTLMYPSGKRQYLHKMQMLEMNRKRQEAQVELKKSLHKEPRTNKQKQRDHKAKKILQSIPRNDDGDFLTLLPDETLSRSLGNTQNADFLEHQARNDHCPRKIGKMEIWLREQEARGELLWDSSSSNSDESGKVEKKKRALVRTRTERIQHFDEFFD</sequence>
<protein>
    <submittedName>
        <fullName evidence="2">Uncharacterized protein</fullName>
    </submittedName>
</protein>